<sequence length="277" mass="30869">MSEELTKQLQAKARKLRKVVIQMLFQHGDGHCGPALSCMDILVAFYFQLLKVRPENPQWEDRDRLILSKGHACAALYTVLAEKGFFPAEVLDTFCRYNSILAGHPDYRRMPQVEASTGSLGHGLSLGTGMAFAGKADNKNYRVFVILSDGEMDTGSTWEAAMSASHYHLDNLIAVVDRNGLQACGPSKQILDTEPLAEKWKSCNWYVDEINGHDMGEIISSVEKASENEGKPTVIIAHTIKGKGVSFMEDNFRWHHRAPTKEEAEKALKELEEEGVS</sequence>
<protein>
    <submittedName>
        <fullName evidence="2">Transketolase</fullName>
    </submittedName>
</protein>
<proteinExistence type="predicted"/>
<dbReference type="InterPro" id="IPR005474">
    <property type="entry name" value="Transketolase_N"/>
</dbReference>
<comment type="caution">
    <text evidence="2">The sequence shown here is derived from an EMBL/GenBank/DDBJ whole genome shotgun (WGS) entry which is preliminary data.</text>
</comment>
<gene>
    <name evidence="2" type="ORF">E3J84_05900</name>
</gene>
<dbReference type="PANTHER" id="PTHR47514:SF2">
    <property type="entry name" value="TRANSKETOLASE"/>
    <property type="match status" value="1"/>
</dbReference>
<evidence type="ECO:0000259" key="1">
    <source>
        <dbReference type="Pfam" id="PF00456"/>
    </source>
</evidence>
<dbReference type="EMBL" id="SOKJ01000338">
    <property type="protein sequence ID" value="TET08712.1"/>
    <property type="molecule type" value="Genomic_DNA"/>
</dbReference>
<feature type="domain" description="Transketolase N-terminal" evidence="1">
    <location>
        <begin position="13"/>
        <end position="269"/>
    </location>
</feature>
<dbReference type="Proteomes" id="UP000316360">
    <property type="component" value="Unassembled WGS sequence"/>
</dbReference>
<dbReference type="Pfam" id="PF00456">
    <property type="entry name" value="Transketolase_N"/>
    <property type="match status" value="1"/>
</dbReference>
<dbReference type="SUPFAM" id="SSF52518">
    <property type="entry name" value="Thiamin diphosphate-binding fold (THDP-binding)"/>
    <property type="match status" value="1"/>
</dbReference>
<organism evidence="2 3">
    <name type="scientific">Aerophobetes bacterium</name>
    <dbReference type="NCBI Taxonomy" id="2030807"/>
    <lineage>
        <taxon>Bacteria</taxon>
        <taxon>Candidatus Aerophobota</taxon>
    </lineage>
</organism>
<dbReference type="Gene3D" id="3.40.50.970">
    <property type="match status" value="1"/>
</dbReference>
<reference evidence="2 3" key="1">
    <citation type="submission" date="2019-03" db="EMBL/GenBank/DDBJ databases">
        <title>Metabolic potential of uncultured bacteria and archaea associated with petroleum seepage in deep-sea sediments.</title>
        <authorList>
            <person name="Dong X."/>
            <person name="Hubert C."/>
        </authorList>
    </citation>
    <scope>NUCLEOTIDE SEQUENCE [LARGE SCALE GENOMIC DNA]</scope>
    <source>
        <strain evidence="2">E44_bin7</strain>
    </source>
</reference>
<accession>A0A523RSG2</accession>
<evidence type="ECO:0000313" key="2">
    <source>
        <dbReference type="EMBL" id="TET08712.1"/>
    </source>
</evidence>
<evidence type="ECO:0000313" key="3">
    <source>
        <dbReference type="Proteomes" id="UP000316360"/>
    </source>
</evidence>
<name>A0A523RSG2_UNCAE</name>
<dbReference type="InterPro" id="IPR029061">
    <property type="entry name" value="THDP-binding"/>
</dbReference>
<dbReference type="PANTHER" id="PTHR47514">
    <property type="entry name" value="TRANSKETOLASE N-TERMINAL SECTION-RELATED"/>
    <property type="match status" value="1"/>
</dbReference>
<dbReference type="AlphaFoldDB" id="A0A523RSG2"/>
<dbReference type="CDD" id="cd02012">
    <property type="entry name" value="TPP_TK"/>
    <property type="match status" value="1"/>
</dbReference>